<feature type="transmembrane region" description="Helical" evidence="1">
    <location>
        <begin position="67"/>
        <end position="89"/>
    </location>
</feature>
<evidence type="ECO:0000313" key="2">
    <source>
        <dbReference type="EMBL" id="SCG73777.1"/>
    </source>
</evidence>
<dbReference type="EMBL" id="LT607754">
    <property type="protein sequence ID" value="SCG73777.1"/>
    <property type="molecule type" value="Genomic_DNA"/>
</dbReference>
<dbReference type="Proteomes" id="UP000198221">
    <property type="component" value="Chromosome I"/>
</dbReference>
<dbReference type="RefSeq" id="WP_089014745.1">
    <property type="nucleotide sequence ID" value="NZ_LT607754.1"/>
</dbReference>
<keyword evidence="3" id="KW-1185">Reference proteome</keyword>
<keyword evidence="1" id="KW-0812">Transmembrane</keyword>
<keyword evidence="1" id="KW-0472">Membrane</keyword>
<feature type="transmembrane region" description="Helical" evidence="1">
    <location>
        <begin position="95"/>
        <end position="112"/>
    </location>
</feature>
<feature type="transmembrane region" description="Helical" evidence="1">
    <location>
        <begin position="37"/>
        <end position="55"/>
    </location>
</feature>
<protein>
    <submittedName>
        <fullName evidence="2">Uncharacterized protein</fullName>
    </submittedName>
</protein>
<proteinExistence type="predicted"/>
<sequence length="131" mass="13599">MIDNGSPGRPDLSSALRFLSELIAWVATPWALAPHSVPLAVGSVIVLVGLPTVFATPGDKNQVLVPVPGPVTIALVGLQLVAAAVSAWLAWPQPAALAVTALALATVVTELPRWRRLAPVGRDGRPARRPA</sequence>
<organism evidence="2 3">
    <name type="scientific">Micromonospora inositola</name>
    <dbReference type="NCBI Taxonomy" id="47865"/>
    <lineage>
        <taxon>Bacteria</taxon>
        <taxon>Bacillati</taxon>
        <taxon>Actinomycetota</taxon>
        <taxon>Actinomycetes</taxon>
        <taxon>Micromonosporales</taxon>
        <taxon>Micromonosporaceae</taxon>
        <taxon>Micromonospora</taxon>
    </lineage>
</organism>
<evidence type="ECO:0000313" key="3">
    <source>
        <dbReference type="Proteomes" id="UP000198221"/>
    </source>
</evidence>
<dbReference type="OrthoDB" id="6387906at2"/>
<dbReference type="AlphaFoldDB" id="A0A1C5JTF3"/>
<accession>A0A1C5JTF3</accession>
<reference evidence="3" key="1">
    <citation type="submission" date="2016-06" db="EMBL/GenBank/DDBJ databases">
        <authorList>
            <person name="Varghese N."/>
            <person name="Submissions Spin"/>
        </authorList>
    </citation>
    <scope>NUCLEOTIDE SEQUENCE [LARGE SCALE GENOMIC DNA]</scope>
    <source>
        <strain evidence="3">DSM 43819</strain>
    </source>
</reference>
<gene>
    <name evidence="2" type="ORF">GA0070613_5380</name>
</gene>
<keyword evidence="1" id="KW-1133">Transmembrane helix</keyword>
<name>A0A1C5JTF3_9ACTN</name>
<evidence type="ECO:0000256" key="1">
    <source>
        <dbReference type="SAM" id="Phobius"/>
    </source>
</evidence>